<dbReference type="STRING" id="378753.KRH_05930"/>
<sequence length="395" mass="40191">MDRRAEVVIVSSSAARGTAEDLCGPVLRTWLEGRGLRVRVHVVPDGPEVLTVLRELTEDSHTADGPRLVVTSGGTGLNSDDVTPESTARVLERQSPGIMHALWAQGLRKTPTAAMSRGVAGQVGRTFLVNLPGSRGGVKDGMAVLDPLIDHISAQLEDVHGHGEDRSVTRSGDEVLPAEGAASPASSAGFAVSASSVIPTSSVDPVGSAAQGAEPAGAAGPGHDAAPADDAARVPDAASSPPETGEAGRGRSGAGAVLRAGITEEPLDGELARREVADPGCGAVVGFSGVIRDHDGGRDGVTGLAYSAHPSAAQVMAEVVAGTAREHPGTRVWAEHRIGALAVGDSALEVAVAAAHRTEAFAACSALVDRIKASVPIWKRESFADGQHTWVGLDA</sequence>
<dbReference type="KEGG" id="krh:KRH_05930"/>
<dbReference type="SUPFAM" id="SSF53218">
    <property type="entry name" value="Molybdenum cofactor biosynthesis proteins"/>
    <property type="match status" value="1"/>
</dbReference>
<dbReference type="PANTHER" id="PTHR43764:SF1">
    <property type="entry name" value="MOLYBDOPTERIN MOLYBDOTRANSFERASE"/>
    <property type="match status" value="1"/>
</dbReference>
<dbReference type="CDD" id="cd00886">
    <property type="entry name" value="MogA_MoaB"/>
    <property type="match status" value="1"/>
</dbReference>
<dbReference type="Pfam" id="PF00994">
    <property type="entry name" value="MoCF_biosynth"/>
    <property type="match status" value="1"/>
</dbReference>
<evidence type="ECO:0000256" key="3">
    <source>
        <dbReference type="SAM" id="MobiDB-lite"/>
    </source>
</evidence>
<gene>
    <name evidence="5" type="ordered locus">KRH_05930</name>
</gene>
<dbReference type="InterPro" id="IPR051920">
    <property type="entry name" value="MPT_Adenylyltrnsfr/MoaC-Rel"/>
</dbReference>
<reference evidence="5 6" key="1">
    <citation type="journal article" date="2008" name="J. Bacteriol.">
        <title>Complete genome sequence of the soil actinomycete Kocuria rhizophila.</title>
        <authorList>
            <person name="Takarada H."/>
            <person name="Sekine M."/>
            <person name="Kosugi H."/>
            <person name="Matsuo Y."/>
            <person name="Fujisawa T."/>
            <person name="Omata S."/>
            <person name="Kishi E."/>
            <person name="Shimizu A."/>
            <person name="Tsukatani N."/>
            <person name="Tanikawa S."/>
            <person name="Fujita N."/>
            <person name="Harayama S."/>
        </authorList>
    </citation>
    <scope>NUCLEOTIDE SEQUENCE [LARGE SCALE GENOMIC DNA]</scope>
    <source>
        <strain evidence="6">ATCC 9341 / DSM 348 / NBRC 103217 / DC2201</strain>
    </source>
</reference>
<dbReference type="Pfam" id="PF02391">
    <property type="entry name" value="MoaE"/>
    <property type="match status" value="1"/>
</dbReference>
<dbReference type="Gene3D" id="3.40.980.10">
    <property type="entry name" value="MoaB/Mog-like domain"/>
    <property type="match status" value="1"/>
</dbReference>
<protein>
    <submittedName>
        <fullName evidence="5">Putative molybdenum cofactor biosynthesis bifunctional protein</fullName>
    </submittedName>
</protein>
<evidence type="ECO:0000313" key="5">
    <source>
        <dbReference type="EMBL" id="BAG28940.1"/>
    </source>
</evidence>
<keyword evidence="2" id="KW-0501">Molybdenum cofactor biosynthesis</keyword>
<dbReference type="AlphaFoldDB" id="B2GIJ1"/>
<dbReference type="EMBL" id="AP009152">
    <property type="protein sequence ID" value="BAG28940.1"/>
    <property type="molecule type" value="Genomic_DNA"/>
</dbReference>
<dbReference type="Gene3D" id="3.90.1170.40">
    <property type="entry name" value="Molybdopterin biosynthesis MoaE subunit"/>
    <property type="match status" value="1"/>
</dbReference>
<organism evidence="5 6">
    <name type="scientific">Kocuria rhizophila (strain ATCC 9341 / DSM 348 / NBRC 103217 / DC2201)</name>
    <dbReference type="NCBI Taxonomy" id="378753"/>
    <lineage>
        <taxon>Bacteria</taxon>
        <taxon>Bacillati</taxon>
        <taxon>Actinomycetota</taxon>
        <taxon>Actinomycetes</taxon>
        <taxon>Micrococcales</taxon>
        <taxon>Micrococcaceae</taxon>
        <taxon>Kocuria</taxon>
    </lineage>
</organism>
<dbReference type="GO" id="GO:0006777">
    <property type="term" value="P:Mo-molybdopterin cofactor biosynthetic process"/>
    <property type="evidence" value="ECO:0007669"/>
    <property type="project" value="UniProtKB-KW"/>
</dbReference>
<feature type="region of interest" description="Disordered" evidence="3">
    <location>
        <begin position="205"/>
        <end position="253"/>
    </location>
</feature>
<evidence type="ECO:0000256" key="2">
    <source>
        <dbReference type="ARBA" id="ARBA00023150"/>
    </source>
</evidence>
<dbReference type="InterPro" id="IPR036563">
    <property type="entry name" value="MoaE_sf"/>
</dbReference>
<dbReference type="CDD" id="cd00756">
    <property type="entry name" value="MoaE"/>
    <property type="match status" value="1"/>
</dbReference>
<dbReference type="InterPro" id="IPR003448">
    <property type="entry name" value="Mopterin_biosynth_MoaE"/>
</dbReference>
<proteinExistence type="predicted"/>
<dbReference type="eggNOG" id="COG0314">
    <property type="taxonomic scope" value="Bacteria"/>
</dbReference>
<dbReference type="PANTHER" id="PTHR43764">
    <property type="entry name" value="MOLYBDENUM COFACTOR BIOSYNTHESIS"/>
    <property type="match status" value="1"/>
</dbReference>
<name>B2GIJ1_KOCRD</name>
<feature type="domain" description="MoaB/Mog" evidence="4">
    <location>
        <begin position="6"/>
        <end position="152"/>
    </location>
</feature>
<evidence type="ECO:0000256" key="1">
    <source>
        <dbReference type="ARBA" id="ARBA00005046"/>
    </source>
</evidence>
<dbReference type="InterPro" id="IPR001453">
    <property type="entry name" value="MoaB/Mog_dom"/>
</dbReference>
<dbReference type="eggNOG" id="COG0521">
    <property type="taxonomic scope" value="Bacteria"/>
</dbReference>
<evidence type="ECO:0000313" key="6">
    <source>
        <dbReference type="Proteomes" id="UP000008838"/>
    </source>
</evidence>
<dbReference type="InterPro" id="IPR036425">
    <property type="entry name" value="MoaB/Mog-like_dom_sf"/>
</dbReference>
<comment type="pathway">
    <text evidence="1">Cofactor biosynthesis; molybdopterin biosynthesis.</text>
</comment>
<keyword evidence="6" id="KW-1185">Reference proteome</keyword>
<evidence type="ECO:0000259" key="4">
    <source>
        <dbReference type="SMART" id="SM00852"/>
    </source>
</evidence>
<dbReference type="Proteomes" id="UP000008838">
    <property type="component" value="Chromosome"/>
</dbReference>
<dbReference type="SMART" id="SM00852">
    <property type="entry name" value="MoCF_biosynth"/>
    <property type="match status" value="1"/>
</dbReference>
<dbReference type="SUPFAM" id="SSF54690">
    <property type="entry name" value="Molybdopterin synthase subunit MoaE"/>
    <property type="match status" value="1"/>
</dbReference>
<dbReference type="HOGENOM" id="CLU_060323_0_0_11"/>
<feature type="compositionally biased region" description="Low complexity" evidence="3">
    <location>
        <begin position="209"/>
        <end position="238"/>
    </location>
</feature>
<accession>B2GIJ1</accession>